<organism evidence="6 7">
    <name type="scientific">Gandjariella thermophila</name>
    <dbReference type="NCBI Taxonomy" id="1931992"/>
    <lineage>
        <taxon>Bacteria</taxon>
        <taxon>Bacillati</taxon>
        <taxon>Actinomycetota</taxon>
        <taxon>Actinomycetes</taxon>
        <taxon>Pseudonocardiales</taxon>
        <taxon>Pseudonocardiaceae</taxon>
        <taxon>Gandjariella</taxon>
    </lineage>
</organism>
<dbReference type="PRINTS" id="PR00455">
    <property type="entry name" value="HTHTETR"/>
</dbReference>
<keyword evidence="3" id="KW-0804">Transcription</keyword>
<dbReference type="Pfam" id="PF00440">
    <property type="entry name" value="TetR_N"/>
    <property type="match status" value="1"/>
</dbReference>
<keyword evidence="1" id="KW-0805">Transcription regulation</keyword>
<dbReference type="EMBL" id="BJFL01000064">
    <property type="protein sequence ID" value="GDY33876.1"/>
    <property type="molecule type" value="Genomic_DNA"/>
</dbReference>
<dbReference type="SUPFAM" id="SSF48498">
    <property type="entry name" value="Tetracyclin repressor-like, C-terminal domain"/>
    <property type="match status" value="1"/>
</dbReference>
<evidence type="ECO:0000256" key="4">
    <source>
        <dbReference type="PROSITE-ProRule" id="PRU00335"/>
    </source>
</evidence>
<evidence type="ECO:0000259" key="5">
    <source>
        <dbReference type="PROSITE" id="PS50977"/>
    </source>
</evidence>
<reference evidence="7" key="1">
    <citation type="submission" date="2019-04" db="EMBL/GenBank/DDBJ databases">
        <title>Draft genome sequence of Pseudonocardiaceae bacterium SL3-2-4.</title>
        <authorList>
            <person name="Ningsih F."/>
            <person name="Yokota A."/>
            <person name="Sakai Y."/>
            <person name="Nanatani K."/>
            <person name="Yabe S."/>
            <person name="Oetari A."/>
            <person name="Sjamsuridzal W."/>
        </authorList>
    </citation>
    <scope>NUCLEOTIDE SEQUENCE [LARGE SCALE GENOMIC DNA]</scope>
    <source>
        <strain evidence="7">SL3-2-4</strain>
    </source>
</reference>
<evidence type="ECO:0000256" key="3">
    <source>
        <dbReference type="ARBA" id="ARBA00023163"/>
    </source>
</evidence>
<name>A0A4D4JHK3_9PSEU</name>
<dbReference type="Gene3D" id="1.10.357.10">
    <property type="entry name" value="Tetracycline Repressor, domain 2"/>
    <property type="match status" value="1"/>
</dbReference>
<dbReference type="InterPro" id="IPR001647">
    <property type="entry name" value="HTH_TetR"/>
</dbReference>
<dbReference type="InterPro" id="IPR050109">
    <property type="entry name" value="HTH-type_TetR-like_transc_reg"/>
</dbReference>
<dbReference type="PANTHER" id="PTHR30055">
    <property type="entry name" value="HTH-TYPE TRANSCRIPTIONAL REGULATOR RUTR"/>
    <property type="match status" value="1"/>
</dbReference>
<dbReference type="SUPFAM" id="SSF46689">
    <property type="entry name" value="Homeodomain-like"/>
    <property type="match status" value="1"/>
</dbReference>
<sequence>MTAPDAADLKRDQILAAASRVIAERGYHATNIADIARELGAGHGTFYRYFKNKHDIAVQAVDRAMRRIAEALADEPPEVATSLDEYRAQVTRIAHRLFDLVIAEPVVARLFFFEAAAINRERAERFHAALDDLGSFTAAYIRNGQRRGFLRAEVDPEVIGLALNGVILAGAARMLRVSDPAAERDRWVDSVLTLMFHGLAS</sequence>
<accession>A0A4D4JHK3</accession>
<dbReference type="PROSITE" id="PS50977">
    <property type="entry name" value="HTH_TETR_2"/>
    <property type="match status" value="1"/>
</dbReference>
<feature type="domain" description="HTH tetR-type" evidence="5">
    <location>
        <begin position="8"/>
        <end position="68"/>
    </location>
</feature>
<dbReference type="GO" id="GO:0000976">
    <property type="term" value="F:transcription cis-regulatory region binding"/>
    <property type="evidence" value="ECO:0007669"/>
    <property type="project" value="TreeGrafter"/>
</dbReference>
<evidence type="ECO:0000313" key="6">
    <source>
        <dbReference type="EMBL" id="GDY33876.1"/>
    </source>
</evidence>
<dbReference type="OrthoDB" id="5112469at2"/>
<proteinExistence type="predicted"/>
<dbReference type="PANTHER" id="PTHR30055:SF234">
    <property type="entry name" value="HTH-TYPE TRANSCRIPTIONAL REGULATOR BETI"/>
    <property type="match status" value="1"/>
</dbReference>
<keyword evidence="2 4" id="KW-0238">DNA-binding</keyword>
<evidence type="ECO:0000256" key="1">
    <source>
        <dbReference type="ARBA" id="ARBA00023015"/>
    </source>
</evidence>
<protein>
    <submittedName>
        <fullName evidence="6">Putative transcriptional regulator, TetR family protein</fullName>
    </submittedName>
</protein>
<dbReference type="RefSeq" id="WP_137816788.1">
    <property type="nucleotide sequence ID" value="NZ_BJFL01000064.1"/>
</dbReference>
<dbReference type="InterPro" id="IPR036271">
    <property type="entry name" value="Tet_transcr_reg_TetR-rel_C_sf"/>
</dbReference>
<comment type="caution">
    <text evidence="6">The sequence shown here is derived from an EMBL/GenBank/DDBJ whole genome shotgun (WGS) entry which is preliminary data.</text>
</comment>
<evidence type="ECO:0000313" key="7">
    <source>
        <dbReference type="Proteomes" id="UP000298860"/>
    </source>
</evidence>
<dbReference type="AlphaFoldDB" id="A0A4D4JHK3"/>
<keyword evidence="7" id="KW-1185">Reference proteome</keyword>
<feature type="DNA-binding region" description="H-T-H motif" evidence="4">
    <location>
        <begin position="31"/>
        <end position="50"/>
    </location>
</feature>
<gene>
    <name evidence="6" type="ORF">GTS_55090</name>
</gene>
<dbReference type="Gene3D" id="1.10.10.60">
    <property type="entry name" value="Homeodomain-like"/>
    <property type="match status" value="1"/>
</dbReference>
<evidence type="ECO:0000256" key="2">
    <source>
        <dbReference type="ARBA" id="ARBA00023125"/>
    </source>
</evidence>
<dbReference type="GO" id="GO:0003700">
    <property type="term" value="F:DNA-binding transcription factor activity"/>
    <property type="evidence" value="ECO:0007669"/>
    <property type="project" value="TreeGrafter"/>
</dbReference>
<dbReference type="InterPro" id="IPR009057">
    <property type="entry name" value="Homeodomain-like_sf"/>
</dbReference>
<dbReference type="Proteomes" id="UP000298860">
    <property type="component" value="Unassembled WGS sequence"/>
</dbReference>